<feature type="signal peptide" evidence="1">
    <location>
        <begin position="1"/>
        <end position="18"/>
    </location>
</feature>
<organism evidence="2 3">
    <name type="scientific">Chitinophaga rupis</name>
    <dbReference type="NCBI Taxonomy" id="573321"/>
    <lineage>
        <taxon>Bacteria</taxon>
        <taxon>Pseudomonadati</taxon>
        <taxon>Bacteroidota</taxon>
        <taxon>Chitinophagia</taxon>
        <taxon>Chitinophagales</taxon>
        <taxon>Chitinophagaceae</taxon>
        <taxon>Chitinophaga</taxon>
    </lineage>
</organism>
<protein>
    <recommendedName>
        <fullName evidence="4">Gliding motility-associated protein GldM C-terminal domain-containing protein</fullName>
    </recommendedName>
</protein>
<sequence length="232" mass="26709">MKGYLFLTFLWLPFMLHAQKHTVKSIVAYYDTTAVVELYNQAPIGLEITYTNGEIRSTEGFLKGDYRWKYIKVTSPDGTCRNGVLTFDRSYLAQNRYQVKLLVTLPDAEQPIEAALQLPYVTGIRFHHYADSLKRDIHFYLNVEGRFNTGKIYPLDTASIQFETSAGQLLGQDLLLNKTDTTRFINVTATYRDNPSLVIHSVIPVKQKPDDDSMIINDERQLYNNNKKKKRG</sequence>
<name>A0A1H8J2M9_9BACT</name>
<reference evidence="2 3" key="1">
    <citation type="submission" date="2016-10" db="EMBL/GenBank/DDBJ databases">
        <authorList>
            <person name="de Groot N.N."/>
        </authorList>
    </citation>
    <scope>NUCLEOTIDE SEQUENCE [LARGE SCALE GENOMIC DNA]</scope>
    <source>
        <strain evidence="2 3">DSM 21039</strain>
    </source>
</reference>
<proteinExistence type="predicted"/>
<evidence type="ECO:0000313" key="3">
    <source>
        <dbReference type="Proteomes" id="UP000198984"/>
    </source>
</evidence>
<evidence type="ECO:0000256" key="1">
    <source>
        <dbReference type="SAM" id="SignalP"/>
    </source>
</evidence>
<evidence type="ECO:0008006" key="4">
    <source>
        <dbReference type="Google" id="ProtNLM"/>
    </source>
</evidence>
<dbReference type="AlphaFoldDB" id="A0A1H8J2M9"/>
<keyword evidence="1" id="KW-0732">Signal</keyword>
<evidence type="ECO:0000313" key="2">
    <source>
        <dbReference type="EMBL" id="SEN74982.1"/>
    </source>
</evidence>
<gene>
    <name evidence="2" type="ORF">SAMN04488505_112172</name>
</gene>
<dbReference type="RefSeq" id="WP_089920821.1">
    <property type="nucleotide sequence ID" value="NZ_FOBB01000012.1"/>
</dbReference>
<feature type="chain" id="PRO_5011754954" description="Gliding motility-associated protein GldM C-terminal domain-containing protein" evidence="1">
    <location>
        <begin position="19"/>
        <end position="232"/>
    </location>
</feature>
<dbReference type="Proteomes" id="UP000198984">
    <property type="component" value="Unassembled WGS sequence"/>
</dbReference>
<accession>A0A1H8J2M9</accession>
<keyword evidence="3" id="KW-1185">Reference proteome</keyword>
<dbReference type="STRING" id="573321.SAMN04488505_112172"/>
<dbReference type="OrthoDB" id="674574at2"/>
<dbReference type="EMBL" id="FOBB01000012">
    <property type="protein sequence ID" value="SEN74982.1"/>
    <property type="molecule type" value="Genomic_DNA"/>
</dbReference>